<protein>
    <recommendedName>
        <fullName evidence="1">Glyoxalase-like domain-containing protein</fullName>
    </recommendedName>
</protein>
<dbReference type="eggNOG" id="COG3185">
    <property type="taxonomic scope" value="Bacteria"/>
</dbReference>
<sequence>MVRWLRACAGRPETRWETTVDFWSRVTGTLPEWRSPGDVWLEPVSGDGMLALTNRAAAAATRVDLVVDDAEAVVRRAFELGATASNDDGEHVTGRSPGGLTFHIAAAPDSELAEPPVLEHPNGSLSGLDQICVDIGPSDWDTELAFWSDLTGHKARTGARPEYAWIKGPNGRTSRLLLQRLDEDRPTSAHLDFACSDVAAVCEAHVAAGARSGDVFPWWTVMYDPSGAVYCLTARDPVTGALP</sequence>
<gene>
    <name evidence="2" type="ordered locus">Snas_1249</name>
</gene>
<dbReference type="RefSeq" id="WP_013016530.1">
    <property type="nucleotide sequence ID" value="NC_013947.1"/>
</dbReference>
<dbReference type="InterPro" id="IPR041581">
    <property type="entry name" value="Glyoxalase_6"/>
</dbReference>
<dbReference type="KEGG" id="sna:Snas_1249"/>
<dbReference type="EMBL" id="CP001778">
    <property type="protein sequence ID" value="ADD40959.1"/>
    <property type="molecule type" value="Genomic_DNA"/>
</dbReference>
<dbReference type="Pfam" id="PF18029">
    <property type="entry name" value="Glyoxalase_6"/>
    <property type="match status" value="2"/>
</dbReference>
<organism evidence="2 3">
    <name type="scientific">Stackebrandtia nassauensis (strain DSM 44728 / CIP 108903 / NRRL B-16338 / NBRC 102104 / LLR-40K-21)</name>
    <dbReference type="NCBI Taxonomy" id="446470"/>
    <lineage>
        <taxon>Bacteria</taxon>
        <taxon>Bacillati</taxon>
        <taxon>Actinomycetota</taxon>
        <taxon>Actinomycetes</taxon>
        <taxon>Glycomycetales</taxon>
        <taxon>Glycomycetaceae</taxon>
        <taxon>Stackebrandtia</taxon>
    </lineage>
</organism>
<reference evidence="2 3" key="1">
    <citation type="journal article" date="2009" name="Stand. Genomic Sci.">
        <title>Complete genome sequence of Stackebrandtia nassauensis type strain (LLR-40K-21).</title>
        <authorList>
            <person name="Munk C."/>
            <person name="Lapidus A."/>
            <person name="Copeland A."/>
            <person name="Jando M."/>
            <person name="Mayilraj S."/>
            <person name="Glavina Del Rio T."/>
            <person name="Nolan M."/>
            <person name="Chen F."/>
            <person name="Lucas S."/>
            <person name="Tice H."/>
            <person name="Cheng J.F."/>
            <person name="Han C."/>
            <person name="Detter J.C."/>
            <person name="Bruce D."/>
            <person name="Goodwin L."/>
            <person name="Chain P."/>
            <person name="Pitluck S."/>
            <person name="Goker M."/>
            <person name="Ovchinikova G."/>
            <person name="Pati A."/>
            <person name="Ivanova N."/>
            <person name="Mavromatis K."/>
            <person name="Chen A."/>
            <person name="Palaniappan K."/>
            <person name="Land M."/>
            <person name="Hauser L."/>
            <person name="Chang Y.J."/>
            <person name="Jeffries C.D."/>
            <person name="Bristow J."/>
            <person name="Eisen J.A."/>
            <person name="Markowitz V."/>
            <person name="Hugenholtz P."/>
            <person name="Kyrpides N.C."/>
            <person name="Klenk H.P."/>
        </authorList>
    </citation>
    <scope>NUCLEOTIDE SEQUENCE [LARGE SCALE GENOMIC DNA]</scope>
    <source>
        <strain evidence="3">DSM 44728 / CIP 108903 / NRRL B-16338 / NBRC 102104 / LLR-40K-21</strain>
    </source>
</reference>
<feature type="domain" description="Glyoxalase-like" evidence="1">
    <location>
        <begin position="17"/>
        <end position="104"/>
    </location>
</feature>
<dbReference type="HOGENOM" id="CLU_1164902_0_0_11"/>
<evidence type="ECO:0000313" key="3">
    <source>
        <dbReference type="Proteomes" id="UP000000844"/>
    </source>
</evidence>
<proteinExistence type="predicted"/>
<dbReference type="AlphaFoldDB" id="D3PU13"/>
<dbReference type="PANTHER" id="PTHR35908:SF1">
    <property type="entry name" value="CONSERVED PROTEIN"/>
    <property type="match status" value="1"/>
</dbReference>
<dbReference type="CDD" id="cd06587">
    <property type="entry name" value="VOC"/>
    <property type="match status" value="1"/>
</dbReference>
<keyword evidence="3" id="KW-1185">Reference proteome</keyword>
<dbReference type="InterPro" id="IPR029068">
    <property type="entry name" value="Glyas_Bleomycin-R_OHBP_Dase"/>
</dbReference>
<dbReference type="PANTHER" id="PTHR35908">
    <property type="entry name" value="HYPOTHETICAL FUSION PROTEIN"/>
    <property type="match status" value="1"/>
</dbReference>
<feature type="domain" description="Glyoxalase-like" evidence="1">
    <location>
        <begin position="130"/>
        <end position="233"/>
    </location>
</feature>
<accession>D3PU13</accession>
<dbReference type="Proteomes" id="UP000000844">
    <property type="component" value="Chromosome"/>
</dbReference>
<name>D3PU13_STANL</name>
<dbReference type="SUPFAM" id="SSF54593">
    <property type="entry name" value="Glyoxalase/Bleomycin resistance protein/Dihydroxybiphenyl dioxygenase"/>
    <property type="match status" value="2"/>
</dbReference>
<dbReference type="STRING" id="446470.Snas_1249"/>
<dbReference type="OrthoDB" id="3286168at2"/>
<dbReference type="Gene3D" id="3.10.180.10">
    <property type="entry name" value="2,3-Dihydroxybiphenyl 1,2-Dioxygenase, domain 1"/>
    <property type="match status" value="2"/>
</dbReference>
<evidence type="ECO:0000313" key="2">
    <source>
        <dbReference type="EMBL" id="ADD40959.1"/>
    </source>
</evidence>
<evidence type="ECO:0000259" key="1">
    <source>
        <dbReference type="Pfam" id="PF18029"/>
    </source>
</evidence>